<dbReference type="AlphaFoldDB" id="J3KXS7"/>
<sequence>MGQVAGDDVRRGLLLTRAWATTTTASAGLGIGAFFRAANGSRPPHHASGRGEAAASSDRGEVAASSSRGEATMSPRKGGDGVVPWMGGGVVVSGGEATSVSGGGGQWWRGQGRGRRCPVEEGGAVRWYAAVASWRLGEEVMLRRAYV</sequence>
<organism evidence="2">
    <name type="scientific">Oryza brachyantha</name>
    <name type="common">malo sina</name>
    <dbReference type="NCBI Taxonomy" id="4533"/>
    <lineage>
        <taxon>Eukaryota</taxon>
        <taxon>Viridiplantae</taxon>
        <taxon>Streptophyta</taxon>
        <taxon>Embryophyta</taxon>
        <taxon>Tracheophyta</taxon>
        <taxon>Spermatophyta</taxon>
        <taxon>Magnoliopsida</taxon>
        <taxon>Liliopsida</taxon>
        <taxon>Poales</taxon>
        <taxon>Poaceae</taxon>
        <taxon>BOP clade</taxon>
        <taxon>Oryzoideae</taxon>
        <taxon>Oryzeae</taxon>
        <taxon>Oryzinae</taxon>
        <taxon>Oryza</taxon>
    </lineage>
</organism>
<evidence type="ECO:0000313" key="3">
    <source>
        <dbReference type="Proteomes" id="UP000006038"/>
    </source>
</evidence>
<protein>
    <recommendedName>
        <fullName evidence="4">DUF834 domain-containing protein</fullName>
    </recommendedName>
</protein>
<evidence type="ECO:0008006" key="4">
    <source>
        <dbReference type="Google" id="ProtNLM"/>
    </source>
</evidence>
<feature type="region of interest" description="Disordered" evidence="1">
    <location>
        <begin position="41"/>
        <end position="85"/>
    </location>
</feature>
<evidence type="ECO:0000313" key="2">
    <source>
        <dbReference type="EnsemblPlants" id="OB01G17830.1"/>
    </source>
</evidence>
<reference evidence="2" key="1">
    <citation type="journal article" date="2013" name="Nat. Commun.">
        <title>Whole-genome sequencing of Oryza brachyantha reveals mechanisms underlying Oryza genome evolution.</title>
        <authorList>
            <person name="Chen J."/>
            <person name="Huang Q."/>
            <person name="Gao D."/>
            <person name="Wang J."/>
            <person name="Lang Y."/>
            <person name="Liu T."/>
            <person name="Li B."/>
            <person name="Bai Z."/>
            <person name="Luis Goicoechea J."/>
            <person name="Liang C."/>
            <person name="Chen C."/>
            <person name="Zhang W."/>
            <person name="Sun S."/>
            <person name="Liao Y."/>
            <person name="Zhang X."/>
            <person name="Yang L."/>
            <person name="Song C."/>
            <person name="Wang M."/>
            <person name="Shi J."/>
            <person name="Liu G."/>
            <person name="Liu J."/>
            <person name="Zhou H."/>
            <person name="Zhou W."/>
            <person name="Yu Q."/>
            <person name="An N."/>
            <person name="Chen Y."/>
            <person name="Cai Q."/>
            <person name="Wang B."/>
            <person name="Liu B."/>
            <person name="Min J."/>
            <person name="Huang Y."/>
            <person name="Wu H."/>
            <person name="Li Z."/>
            <person name="Zhang Y."/>
            <person name="Yin Y."/>
            <person name="Song W."/>
            <person name="Jiang J."/>
            <person name="Jackson S.A."/>
            <person name="Wing R.A."/>
            <person name="Wang J."/>
            <person name="Chen M."/>
        </authorList>
    </citation>
    <scope>NUCLEOTIDE SEQUENCE [LARGE SCALE GENOMIC DNA]</scope>
    <source>
        <strain evidence="2">cv. IRGC 101232</strain>
    </source>
</reference>
<proteinExistence type="predicted"/>
<keyword evidence="3" id="KW-1185">Reference proteome</keyword>
<dbReference type="Gramene" id="OB01G17830.1">
    <property type="protein sequence ID" value="OB01G17830.1"/>
    <property type="gene ID" value="OB01G17830"/>
</dbReference>
<dbReference type="EnsemblPlants" id="OB01G17830.1">
    <property type="protein sequence ID" value="OB01G17830.1"/>
    <property type="gene ID" value="OB01G17830"/>
</dbReference>
<accession>J3KXS7</accession>
<dbReference type="Proteomes" id="UP000006038">
    <property type="component" value="Chromosome 1"/>
</dbReference>
<name>J3KXS7_ORYBR</name>
<reference evidence="2" key="2">
    <citation type="submission" date="2013-04" db="UniProtKB">
        <authorList>
            <consortium name="EnsemblPlants"/>
        </authorList>
    </citation>
    <scope>IDENTIFICATION</scope>
</reference>
<evidence type="ECO:0000256" key="1">
    <source>
        <dbReference type="SAM" id="MobiDB-lite"/>
    </source>
</evidence>
<dbReference type="HOGENOM" id="CLU_1770906_0_0_1"/>